<evidence type="ECO:0000313" key="4">
    <source>
        <dbReference type="Proteomes" id="UP000782880"/>
    </source>
</evidence>
<dbReference type="Proteomes" id="UP000782880">
    <property type="component" value="Unassembled WGS sequence"/>
</dbReference>
<dbReference type="InterPro" id="IPR041424">
    <property type="entry name" value="CinA_KH"/>
</dbReference>
<dbReference type="Gene3D" id="3.90.950.20">
    <property type="entry name" value="CinA-like"/>
    <property type="match status" value="1"/>
</dbReference>
<name>A0A921IM78_9FIRM</name>
<gene>
    <name evidence="1" type="primary">cinA</name>
    <name evidence="3" type="ORF">K8V20_11585</name>
</gene>
<dbReference type="Pfam" id="PF02464">
    <property type="entry name" value="CinA"/>
    <property type="match status" value="1"/>
</dbReference>
<comment type="caution">
    <text evidence="3">The sequence shown here is derived from an EMBL/GenBank/DDBJ whole genome shotgun (WGS) entry which is preliminary data.</text>
</comment>
<organism evidence="3 4">
    <name type="scientific">Subdoligranulum variabile</name>
    <dbReference type="NCBI Taxonomy" id="214851"/>
    <lineage>
        <taxon>Bacteria</taxon>
        <taxon>Bacillati</taxon>
        <taxon>Bacillota</taxon>
        <taxon>Clostridia</taxon>
        <taxon>Eubacteriales</taxon>
        <taxon>Oscillospiraceae</taxon>
        <taxon>Subdoligranulum</taxon>
    </lineage>
</organism>
<dbReference type="NCBIfam" id="NF001813">
    <property type="entry name" value="PRK00549.1"/>
    <property type="match status" value="1"/>
</dbReference>
<dbReference type="EMBL" id="DYVE01000299">
    <property type="protein sequence ID" value="HJG29271.1"/>
    <property type="molecule type" value="Genomic_DNA"/>
</dbReference>
<dbReference type="NCBIfam" id="TIGR00200">
    <property type="entry name" value="cinA_nterm"/>
    <property type="match status" value="1"/>
</dbReference>
<protein>
    <recommendedName>
        <fullName evidence="1">Putative competence-damage inducible protein</fullName>
    </recommendedName>
</protein>
<dbReference type="CDD" id="cd00885">
    <property type="entry name" value="cinA"/>
    <property type="match status" value="1"/>
</dbReference>
<dbReference type="InterPro" id="IPR008136">
    <property type="entry name" value="CinA_C"/>
</dbReference>
<dbReference type="PIRSF" id="PIRSF006728">
    <property type="entry name" value="CinA"/>
    <property type="match status" value="1"/>
</dbReference>
<evidence type="ECO:0000259" key="2">
    <source>
        <dbReference type="SMART" id="SM00852"/>
    </source>
</evidence>
<dbReference type="InterPro" id="IPR008135">
    <property type="entry name" value="Competence-induced_CinA"/>
</dbReference>
<dbReference type="PANTHER" id="PTHR13939:SF0">
    <property type="entry name" value="NMN AMIDOHYDROLASE-LIKE PROTEIN YFAY"/>
    <property type="match status" value="1"/>
</dbReference>
<reference evidence="3" key="2">
    <citation type="submission" date="2021-09" db="EMBL/GenBank/DDBJ databases">
        <authorList>
            <person name="Gilroy R."/>
        </authorList>
    </citation>
    <scope>NUCLEOTIDE SEQUENCE</scope>
    <source>
        <strain evidence="3">ChiBcec21-2208</strain>
    </source>
</reference>
<dbReference type="InterPro" id="IPR050101">
    <property type="entry name" value="CinA"/>
</dbReference>
<dbReference type="HAMAP" id="MF_00226_B">
    <property type="entry name" value="CinA_B"/>
    <property type="match status" value="1"/>
</dbReference>
<dbReference type="Pfam" id="PF18146">
    <property type="entry name" value="CinA_KH"/>
    <property type="match status" value="1"/>
</dbReference>
<dbReference type="Gene3D" id="3.30.70.2860">
    <property type="match status" value="1"/>
</dbReference>
<evidence type="ECO:0000313" key="3">
    <source>
        <dbReference type="EMBL" id="HJG29271.1"/>
    </source>
</evidence>
<dbReference type="SUPFAM" id="SSF142433">
    <property type="entry name" value="CinA-like"/>
    <property type="match status" value="1"/>
</dbReference>
<accession>A0A921IM78</accession>
<dbReference type="InterPro" id="IPR036653">
    <property type="entry name" value="CinA-like_C"/>
</dbReference>
<dbReference type="InterPro" id="IPR001453">
    <property type="entry name" value="MoaB/Mog_dom"/>
</dbReference>
<dbReference type="AlphaFoldDB" id="A0A921IM78"/>
<dbReference type="Gene3D" id="3.40.980.10">
    <property type="entry name" value="MoaB/Mog-like domain"/>
    <property type="match status" value="1"/>
</dbReference>
<dbReference type="PANTHER" id="PTHR13939">
    <property type="entry name" value="NICOTINAMIDE-NUCLEOTIDE AMIDOHYDROLASE PNCC"/>
    <property type="match status" value="1"/>
</dbReference>
<dbReference type="SUPFAM" id="SSF53218">
    <property type="entry name" value="Molybdenum cofactor biosynthesis proteins"/>
    <property type="match status" value="1"/>
</dbReference>
<dbReference type="Pfam" id="PF00994">
    <property type="entry name" value="MoCF_biosynth"/>
    <property type="match status" value="1"/>
</dbReference>
<dbReference type="NCBIfam" id="TIGR00177">
    <property type="entry name" value="molyb_syn"/>
    <property type="match status" value="1"/>
</dbReference>
<dbReference type="NCBIfam" id="TIGR00199">
    <property type="entry name" value="PncC_domain"/>
    <property type="match status" value="1"/>
</dbReference>
<sequence>MTAEIICVGTELLLGDIVNTNAQYLSRELAELGISVLHQHVIGDNPQRLRELVNQARSRSDLLVFSGGLGPTEDDLTKETVAEAFGDTLRFDEDEWEKIVAFFARTNRTPTSNNRKQAMVPVNGHKVINDHGTAPGAWFEDSQGHCAVLMPGVPREMKAMWTERVRPALQRRQNCTIHSRTLRVLGGESSIASKVAPLFESSNPTAAIYCKTGESEIRVTAREATAEAAERACNEYLEKFRAILGDAAYDVDVPALEYTVVRVLREKGLHVATAESCTGGMVAERLTNVPGSSEVFGFGFVTYAEAAKQKLLGVDAALIAQYNVVSGPVAVAMAFGAARAAGAELAVGITGLAGPGGALPGKPVGTVYLAGADTRTDTGWLMRLTLGGYHDRGIIRTRAALYALDLMRRMALGLPVPDGMAVTPDTPSAQIDI</sequence>
<proteinExistence type="inferred from homology"/>
<evidence type="ECO:0000256" key="1">
    <source>
        <dbReference type="HAMAP-Rule" id="MF_00226"/>
    </source>
</evidence>
<dbReference type="InterPro" id="IPR036425">
    <property type="entry name" value="MoaB/Mog-like_dom_sf"/>
</dbReference>
<reference evidence="3" key="1">
    <citation type="journal article" date="2021" name="PeerJ">
        <title>Extensive microbial diversity within the chicken gut microbiome revealed by metagenomics and culture.</title>
        <authorList>
            <person name="Gilroy R."/>
            <person name="Ravi A."/>
            <person name="Getino M."/>
            <person name="Pursley I."/>
            <person name="Horton D.L."/>
            <person name="Alikhan N.F."/>
            <person name="Baker D."/>
            <person name="Gharbi K."/>
            <person name="Hall N."/>
            <person name="Watson M."/>
            <person name="Adriaenssens E.M."/>
            <person name="Foster-Nyarko E."/>
            <person name="Jarju S."/>
            <person name="Secka A."/>
            <person name="Antonio M."/>
            <person name="Oren A."/>
            <person name="Chaudhuri R.R."/>
            <person name="La Ragione R."/>
            <person name="Hildebrand F."/>
            <person name="Pallen M.J."/>
        </authorList>
    </citation>
    <scope>NUCLEOTIDE SEQUENCE</scope>
    <source>
        <strain evidence="3">ChiBcec21-2208</strain>
    </source>
</reference>
<comment type="similarity">
    <text evidence="1">Belongs to the CinA family.</text>
</comment>
<feature type="domain" description="MoaB/Mog" evidence="2">
    <location>
        <begin position="4"/>
        <end position="171"/>
    </location>
</feature>
<dbReference type="SMART" id="SM00852">
    <property type="entry name" value="MoCF_biosynth"/>
    <property type="match status" value="1"/>
</dbReference>